<evidence type="ECO:0000256" key="11">
    <source>
        <dbReference type="SAM" id="MobiDB-lite"/>
    </source>
</evidence>
<dbReference type="AlphaFoldDB" id="A0A8J5NFW9"/>
<evidence type="ECO:0000259" key="12">
    <source>
        <dbReference type="PROSITE" id="PS50157"/>
    </source>
</evidence>
<gene>
    <name evidence="14" type="primary">AZF1-0</name>
    <name evidence="13" type="synonym">AZF1-1</name>
    <name evidence="14" type="ORF">Forpe1208_v017074</name>
    <name evidence="13" type="ORF">Forpe1208_v017164</name>
</gene>
<dbReference type="FunFam" id="3.30.160.60:FF:000125">
    <property type="entry name" value="Putative zinc finger protein 143"/>
    <property type="match status" value="1"/>
</dbReference>
<keyword evidence="2" id="KW-0479">Metal-binding</keyword>
<evidence type="ECO:0000256" key="8">
    <source>
        <dbReference type="ARBA" id="ARBA00023242"/>
    </source>
</evidence>
<evidence type="ECO:0000256" key="3">
    <source>
        <dbReference type="ARBA" id="ARBA00022737"/>
    </source>
</evidence>
<dbReference type="EMBL" id="JAELUQ010000018">
    <property type="protein sequence ID" value="KAG7402552.1"/>
    <property type="molecule type" value="Genomic_DNA"/>
</dbReference>
<dbReference type="PANTHER" id="PTHR14003">
    <property type="entry name" value="TRANSCRIPTIONAL REPRESSOR PROTEIN YY"/>
    <property type="match status" value="1"/>
</dbReference>
<evidence type="ECO:0000256" key="1">
    <source>
        <dbReference type="ARBA" id="ARBA00004123"/>
    </source>
</evidence>
<evidence type="ECO:0000256" key="10">
    <source>
        <dbReference type="PROSITE-ProRule" id="PRU00042"/>
    </source>
</evidence>
<organism evidence="14 15">
    <name type="scientific">Fusarium oxysporum f. sp. rapae</name>
    <dbReference type="NCBI Taxonomy" id="485398"/>
    <lineage>
        <taxon>Eukaryota</taxon>
        <taxon>Fungi</taxon>
        <taxon>Dikarya</taxon>
        <taxon>Ascomycota</taxon>
        <taxon>Pezizomycotina</taxon>
        <taxon>Sordariomycetes</taxon>
        <taxon>Hypocreomycetidae</taxon>
        <taxon>Hypocreales</taxon>
        <taxon>Nectriaceae</taxon>
        <taxon>Fusarium</taxon>
        <taxon>Fusarium oxysporum species complex</taxon>
    </lineage>
</organism>
<keyword evidence="7" id="KW-0804">Transcription</keyword>
<dbReference type="SMART" id="SM00355">
    <property type="entry name" value="ZnF_C2H2"/>
    <property type="match status" value="4"/>
</dbReference>
<comment type="caution">
    <text evidence="14">The sequence shown here is derived from an EMBL/GenBank/DDBJ whole genome shotgun (WGS) entry which is preliminary data.</text>
</comment>
<keyword evidence="5" id="KW-0862">Zinc</keyword>
<keyword evidence="4 10" id="KW-0863">Zinc-finger</keyword>
<reference evidence="14" key="1">
    <citation type="submission" date="2021-04" db="EMBL/GenBank/DDBJ databases">
        <title>First draft genome resource for Brassicaceae pathogens Fusarium oxysporum f. sp. raphani and Fusarium oxysporum f. sp. rapae.</title>
        <authorList>
            <person name="Asai S."/>
        </authorList>
    </citation>
    <scope>NUCLEOTIDE SEQUENCE</scope>
    <source>
        <strain evidence="14">Tf1208</strain>
    </source>
</reference>
<keyword evidence="8" id="KW-0539">Nucleus</keyword>
<dbReference type="GO" id="GO:0008270">
    <property type="term" value="F:zinc ion binding"/>
    <property type="evidence" value="ECO:0007669"/>
    <property type="project" value="UniProtKB-KW"/>
</dbReference>
<dbReference type="Proteomes" id="UP000694050">
    <property type="component" value="Unassembled WGS sequence"/>
</dbReference>
<dbReference type="Pfam" id="PF00096">
    <property type="entry name" value="zf-C2H2"/>
    <property type="match status" value="3"/>
</dbReference>
<feature type="domain" description="C2H2-type" evidence="12">
    <location>
        <begin position="189"/>
        <end position="217"/>
    </location>
</feature>
<evidence type="ECO:0000256" key="5">
    <source>
        <dbReference type="ARBA" id="ARBA00022833"/>
    </source>
</evidence>
<dbReference type="GO" id="GO:0000785">
    <property type="term" value="C:chromatin"/>
    <property type="evidence" value="ECO:0007669"/>
    <property type="project" value="TreeGrafter"/>
</dbReference>
<dbReference type="GO" id="GO:0005634">
    <property type="term" value="C:nucleus"/>
    <property type="evidence" value="ECO:0007669"/>
    <property type="project" value="UniProtKB-SubCell"/>
</dbReference>
<dbReference type="PROSITE" id="PS50157">
    <property type="entry name" value="ZINC_FINGER_C2H2_2"/>
    <property type="match status" value="3"/>
</dbReference>
<sequence>MPVKIEYDGRCPVGHDDDHGRVPSKYKHAEQAPSPAQSDSQIGTVRATATNPKAGSKTITYNETLNPSDQINFNTEVDELMKVIQRKADIQANTILHPPTPGMSPVSEVNLRSQGTPGPMDDKASQRRYQCDGPRCQKSFDRKTRLDIHRRTHTGIKPYNCAFPGCDLAFSQKGNMETHKRRHTGERPFSCNKCVRRFAQRGNLRTHIQTTHQCLEPLICILDGCNQPFSILGNMKAHQNHFHKETLRKLAVEFARVTTSGEEGSEADRELFEYFATHYKNSNKGIKGRGKACTVAGRKAKASQSPPANTMTAVAQYPLPQID</sequence>
<feature type="region of interest" description="Disordered" evidence="11">
    <location>
        <begin position="1"/>
        <end position="45"/>
    </location>
</feature>
<evidence type="ECO:0000256" key="6">
    <source>
        <dbReference type="ARBA" id="ARBA00023015"/>
    </source>
</evidence>
<dbReference type="FunFam" id="3.30.160.60:FF:000130">
    <property type="entry name" value="Spalt-like transcription factor 4"/>
    <property type="match status" value="1"/>
</dbReference>
<evidence type="ECO:0000313" key="14">
    <source>
        <dbReference type="EMBL" id="KAG7402552.1"/>
    </source>
</evidence>
<evidence type="ECO:0000313" key="13">
    <source>
        <dbReference type="EMBL" id="KAG7402539.1"/>
    </source>
</evidence>
<feature type="domain" description="C2H2-type" evidence="12">
    <location>
        <begin position="159"/>
        <end position="188"/>
    </location>
</feature>
<evidence type="ECO:0000313" key="15">
    <source>
        <dbReference type="Proteomes" id="UP000694050"/>
    </source>
</evidence>
<dbReference type="FunFam" id="3.30.160.60:FF:000072">
    <property type="entry name" value="zinc finger protein 143 isoform X1"/>
    <property type="match status" value="1"/>
</dbReference>
<keyword evidence="3" id="KW-0677">Repeat</keyword>
<feature type="domain" description="C2H2-type" evidence="12">
    <location>
        <begin position="129"/>
        <end position="158"/>
    </location>
</feature>
<evidence type="ECO:0000256" key="9">
    <source>
        <dbReference type="ARBA" id="ARBA00044085"/>
    </source>
</evidence>
<name>A0A8J5NFW9_FUSOX</name>
<feature type="compositionally biased region" description="Basic and acidic residues" evidence="11">
    <location>
        <begin position="1"/>
        <end position="21"/>
    </location>
</feature>
<evidence type="ECO:0000256" key="7">
    <source>
        <dbReference type="ARBA" id="ARBA00023163"/>
    </source>
</evidence>
<evidence type="ECO:0000256" key="4">
    <source>
        <dbReference type="ARBA" id="ARBA00022771"/>
    </source>
</evidence>
<dbReference type="PROSITE" id="PS00028">
    <property type="entry name" value="ZINC_FINGER_C2H2_1"/>
    <property type="match status" value="4"/>
</dbReference>
<dbReference type="GO" id="GO:0005667">
    <property type="term" value="C:transcription regulator complex"/>
    <property type="evidence" value="ECO:0007669"/>
    <property type="project" value="TreeGrafter"/>
</dbReference>
<dbReference type="InterPro" id="IPR013087">
    <property type="entry name" value="Znf_C2H2_type"/>
</dbReference>
<protein>
    <recommendedName>
        <fullName evidence="9">C2H2 type master regulator of conidiophore development brlA</fullName>
    </recommendedName>
</protein>
<dbReference type="GO" id="GO:0000981">
    <property type="term" value="F:DNA-binding transcription factor activity, RNA polymerase II-specific"/>
    <property type="evidence" value="ECO:0007669"/>
    <property type="project" value="UniProtKB-ARBA"/>
</dbReference>
<accession>A0A8J5NFW9</accession>
<proteinExistence type="predicted"/>
<keyword evidence="6" id="KW-0805">Transcription regulation</keyword>
<feature type="compositionally biased region" description="Polar residues" evidence="11">
    <location>
        <begin position="34"/>
        <end position="45"/>
    </location>
</feature>
<comment type="subcellular location">
    <subcellularLocation>
        <location evidence="1">Nucleus</location>
    </subcellularLocation>
</comment>
<dbReference type="EMBL" id="JAELUQ010000018">
    <property type="protein sequence ID" value="KAG7402539.1"/>
    <property type="molecule type" value="Genomic_DNA"/>
</dbReference>
<dbReference type="GO" id="GO:0000978">
    <property type="term" value="F:RNA polymerase II cis-regulatory region sequence-specific DNA binding"/>
    <property type="evidence" value="ECO:0007669"/>
    <property type="project" value="TreeGrafter"/>
</dbReference>
<evidence type="ECO:0000256" key="2">
    <source>
        <dbReference type="ARBA" id="ARBA00022723"/>
    </source>
</evidence>
<dbReference type="PANTHER" id="PTHR14003:SF19">
    <property type="entry name" value="YY2 TRANSCRIPTION FACTOR"/>
    <property type="match status" value="1"/>
</dbReference>